<dbReference type="OrthoDB" id="1731724at2759"/>
<gene>
    <name evidence="1" type="ORF">GPUH_LOCUS7777</name>
</gene>
<proteinExistence type="predicted"/>
<dbReference type="Proteomes" id="UP000271098">
    <property type="component" value="Unassembled WGS sequence"/>
</dbReference>
<keyword evidence="2" id="KW-1185">Reference proteome</keyword>
<evidence type="ECO:0000313" key="3">
    <source>
        <dbReference type="WBParaSite" id="GPUH_0000778101-mRNA-1"/>
    </source>
</evidence>
<protein>
    <submittedName>
        <fullName evidence="3">STI1 domain-containing protein</fullName>
    </submittedName>
</protein>
<name>A0A183DGD1_9BILA</name>
<accession>A0A183DGD1</accession>
<dbReference type="AlphaFoldDB" id="A0A183DGD1"/>
<reference evidence="3" key="1">
    <citation type="submission" date="2016-06" db="UniProtKB">
        <authorList>
            <consortium name="WormBaseParasite"/>
        </authorList>
    </citation>
    <scope>IDENTIFICATION</scope>
</reference>
<reference evidence="1 2" key="2">
    <citation type="submission" date="2018-11" db="EMBL/GenBank/DDBJ databases">
        <authorList>
            <consortium name="Pathogen Informatics"/>
        </authorList>
    </citation>
    <scope>NUCLEOTIDE SEQUENCE [LARGE SCALE GENOMIC DNA]</scope>
</reference>
<dbReference type="EMBL" id="UYRT01020957">
    <property type="protein sequence ID" value="VDK59622.1"/>
    <property type="molecule type" value="Genomic_DNA"/>
</dbReference>
<evidence type="ECO:0000313" key="1">
    <source>
        <dbReference type="EMBL" id="VDK59622.1"/>
    </source>
</evidence>
<sequence length="68" mass="7481">MASLMLLSQKTDDDQLGQLMSDPELLRQLVADLPGVDPNSQEVRDAVNTAAAVKEKVRAYFNPCLVCF</sequence>
<dbReference type="WBParaSite" id="GPUH_0000778101-mRNA-1">
    <property type="protein sequence ID" value="GPUH_0000778101-mRNA-1"/>
    <property type="gene ID" value="GPUH_0000778101"/>
</dbReference>
<evidence type="ECO:0000313" key="2">
    <source>
        <dbReference type="Proteomes" id="UP000271098"/>
    </source>
</evidence>
<organism evidence="3">
    <name type="scientific">Gongylonema pulchrum</name>
    <dbReference type="NCBI Taxonomy" id="637853"/>
    <lineage>
        <taxon>Eukaryota</taxon>
        <taxon>Metazoa</taxon>
        <taxon>Ecdysozoa</taxon>
        <taxon>Nematoda</taxon>
        <taxon>Chromadorea</taxon>
        <taxon>Rhabditida</taxon>
        <taxon>Spirurina</taxon>
        <taxon>Spiruromorpha</taxon>
        <taxon>Spiruroidea</taxon>
        <taxon>Gongylonematidae</taxon>
        <taxon>Gongylonema</taxon>
    </lineage>
</organism>